<feature type="coiled-coil region" evidence="1">
    <location>
        <begin position="206"/>
        <end position="246"/>
    </location>
</feature>
<dbReference type="OrthoDB" id="2691726at2"/>
<reference evidence="4 5" key="1">
    <citation type="submission" date="2013-08" db="EMBL/GenBank/DDBJ databases">
        <title>Genome of Pontibacillus chungwhensis.</title>
        <authorList>
            <person name="Wang Q."/>
            <person name="Wang G."/>
        </authorList>
    </citation>
    <scope>NUCLEOTIDE SEQUENCE [LARGE SCALE GENOMIC DNA]</scope>
    <source>
        <strain evidence="4 5">BH030062</strain>
    </source>
</reference>
<name>A0A0A2V3A1_9BACI</name>
<feature type="compositionally biased region" description="Basic and acidic residues" evidence="2">
    <location>
        <begin position="33"/>
        <end position="63"/>
    </location>
</feature>
<keyword evidence="3" id="KW-0732">Signal</keyword>
<dbReference type="PANTHER" id="PTHR47245">
    <property type="entry name" value="PEPTIDYLPROLYL ISOMERASE"/>
    <property type="match status" value="1"/>
</dbReference>
<feature type="region of interest" description="Disordered" evidence="2">
    <location>
        <begin position="23"/>
        <end position="67"/>
    </location>
</feature>
<accession>A0A0A2V3A1</accession>
<dbReference type="eggNOG" id="COG0760">
    <property type="taxonomic scope" value="Bacteria"/>
</dbReference>
<dbReference type="SUPFAM" id="SSF109998">
    <property type="entry name" value="Triger factor/SurA peptide-binding domain-like"/>
    <property type="match status" value="1"/>
</dbReference>
<evidence type="ECO:0000256" key="3">
    <source>
        <dbReference type="SAM" id="SignalP"/>
    </source>
</evidence>
<evidence type="ECO:0000256" key="2">
    <source>
        <dbReference type="SAM" id="MobiDB-lite"/>
    </source>
</evidence>
<gene>
    <name evidence="4" type="ORF">N780_11990</name>
</gene>
<comment type="caution">
    <text evidence="4">The sequence shown here is derived from an EMBL/GenBank/DDBJ whole genome shotgun (WGS) entry which is preliminary data.</text>
</comment>
<proteinExistence type="predicted"/>
<keyword evidence="5" id="KW-1185">Reference proteome</keyword>
<protein>
    <recommendedName>
        <fullName evidence="6">Peptidylprolyl isomerase</fullName>
    </recommendedName>
</protein>
<evidence type="ECO:0000256" key="1">
    <source>
        <dbReference type="SAM" id="Coils"/>
    </source>
</evidence>
<evidence type="ECO:0000313" key="4">
    <source>
        <dbReference type="EMBL" id="KGP93286.1"/>
    </source>
</evidence>
<dbReference type="InterPro" id="IPR050245">
    <property type="entry name" value="PrsA_foldase"/>
</dbReference>
<sequence>MTFKKKLATLLFGLVLSVGIVGCSSSEEGSNDNDSKDTETTEESKDSENKEEKNSENNDKESEGDVAAVVNGEEIPMSRLNDSIEQQKQMYKQQGMELKDEQLTQIKDSTLTQLINLELVKQEAESSDISVSDEEVQKDLDSIIERNGGEEQFNKLLEKEEISKDEVKDQLRTQILIDKFISENTEEVKVTDEEIQKQYDQLAKSSEGSEQEIPELKEVKDQLKQRIQQQEKQKQEKQLIDKLKKDADIEKKV</sequence>
<dbReference type="Proteomes" id="UP000030153">
    <property type="component" value="Unassembled WGS sequence"/>
</dbReference>
<organism evidence="4 5">
    <name type="scientific">Pontibacillus chungwhensis BH030062</name>
    <dbReference type="NCBI Taxonomy" id="1385513"/>
    <lineage>
        <taxon>Bacteria</taxon>
        <taxon>Bacillati</taxon>
        <taxon>Bacillota</taxon>
        <taxon>Bacilli</taxon>
        <taxon>Bacillales</taxon>
        <taxon>Bacillaceae</taxon>
        <taxon>Pontibacillus</taxon>
    </lineage>
</organism>
<dbReference type="PROSITE" id="PS51257">
    <property type="entry name" value="PROKAR_LIPOPROTEIN"/>
    <property type="match status" value="1"/>
</dbReference>
<dbReference type="InterPro" id="IPR027304">
    <property type="entry name" value="Trigger_fact/SurA_dom_sf"/>
</dbReference>
<dbReference type="Gene3D" id="1.10.4030.10">
    <property type="entry name" value="Porin chaperone SurA, peptide-binding domain"/>
    <property type="match status" value="1"/>
</dbReference>
<dbReference type="PANTHER" id="PTHR47245:SF2">
    <property type="entry name" value="PEPTIDYL-PROLYL CIS-TRANS ISOMERASE HP_0175-RELATED"/>
    <property type="match status" value="1"/>
</dbReference>
<dbReference type="RefSeq" id="WP_036779163.1">
    <property type="nucleotide sequence ID" value="NZ_AVBG01000001.1"/>
</dbReference>
<feature type="chain" id="PRO_5039135793" description="Peptidylprolyl isomerase" evidence="3">
    <location>
        <begin position="27"/>
        <end position="253"/>
    </location>
</feature>
<evidence type="ECO:0008006" key="6">
    <source>
        <dbReference type="Google" id="ProtNLM"/>
    </source>
</evidence>
<keyword evidence="1" id="KW-0175">Coiled coil</keyword>
<dbReference type="AlphaFoldDB" id="A0A0A2V3A1"/>
<dbReference type="Pfam" id="PF13624">
    <property type="entry name" value="SurA_N_3"/>
    <property type="match status" value="1"/>
</dbReference>
<dbReference type="STRING" id="1385513.N780_11990"/>
<evidence type="ECO:0000313" key="5">
    <source>
        <dbReference type="Proteomes" id="UP000030153"/>
    </source>
</evidence>
<dbReference type="EMBL" id="AVBG01000001">
    <property type="protein sequence ID" value="KGP93286.1"/>
    <property type="molecule type" value="Genomic_DNA"/>
</dbReference>
<feature type="signal peptide" evidence="3">
    <location>
        <begin position="1"/>
        <end position="26"/>
    </location>
</feature>